<proteinExistence type="predicted"/>
<sequence length="305" mass="30431">MDRPGPDWTRRRLQVVLIGGLLCSLLLLAGGAYAVVDLLGGEDRSEAPSDTTRSGGSAAGSDSAAARDEIAEAPMPSVPPSAALPGTLSAEAVGVLTLPPPAGVGAAGVPTGFPQTAEGALAQLAAINRSALEGTSLRHAQDIIGAWAEPGGPDASSWSGVAAVATLLAAAEAPAEGTSTVQVEFAPSMGLIKGALDGYDNPLPGGTGDVPAFVVPCVVHVLTVTTRVGVDRTAVADCQRMTWVEDDPGRGRWVIDAGAEPAPAPSTWPGTAASIDAGYLWLDQLALRLGDGGAGVGVPDVEVGP</sequence>
<protein>
    <submittedName>
        <fullName evidence="2">Uncharacterized protein</fullName>
    </submittedName>
</protein>
<dbReference type="EMBL" id="JAVYII010000008">
    <property type="protein sequence ID" value="MDT9594893.1"/>
    <property type="molecule type" value="Genomic_DNA"/>
</dbReference>
<evidence type="ECO:0000313" key="2">
    <source>
        <dbReference type="EMBL" id="MDT9594893.1"/>
    </source>
</evidence>
<organism evidence="2 3">
    <name type="scientific">Nocardioides imazamoxiresistens</name>
    <dbReference type="NCBI Taxonomy" id="3231893"/>
    <lineage>
        <taxon>Bacteria</taxon>
        <taxon>Bacillati</taxon>
        <taxon>Actinomycetota</taxon>
        <taxon>Actinomycetes</taxon>
        <taxon>Propionibacteriales</taxon>
        <taxon>Nocardioidaceae</taxon>
        <taxon>Nocardioides</taxon>
    </lineage>
</organism>
<accession>A0ABU3Q049</accession>
<comment type="caution">
    <text evidence="2">The sequence shown here is derived from an EMBL/GenBank/DDBJ whole genome shotgun (WGS) entry which is preliminary data.</text>
</comment>
<evidence type="ECO:0000256" key="1">
    <source>
        <dbReference type="SAM" id="MobiDB-lite"/>
    </source>
</evidence>
<feature type="region of interest" description="Disordered" evidence="1">
    <location>
        <begin position="44"/>
        <end position="65"/>
    </location>
</feature>
<gene>
    <name evidence="2" type="ORF">RDV89_17525</name>
</gene>
<name>A0ABU3Q049_9ACTN</name>
<dbReference type="RefSeq" id="WP_315735104.1">
    <property type="nucleotide sequence ID" value="NZ_JAVYII010000008.1"/>
</dbReference>
<reference evidence="2 3" key="1">
    <citation type="submission" date="2023-08" db="EMBL/GenBank/DDBJ databases">
        <title>Nocardioides seae sp. nov., a bacterium isolated from a soil.</title>
        <authorList>
            <person name="Wang X."/>
        </authorList>
    </citation>
    <scope>NUCLEOTIDE SEQUENCE [LARGE SCALE GENOMIC DNA]</scope>
    <source>
        <strain evidence="2 3">YZH12</strain>
    </source>
</reference>
<keyword evidence="3" id="KW-1185">Reference proteome</keyword>
<feature type="compositionally biased region" description="Low complexity" evidence="1">
    <location>
        <begin position="49"/>
        <end position="64"/>
    </location>
</feature>
<dbReference type="Proteomes" id="UP001268542">
    <property type="component" value="Unassembled WGS sequence"/>
</dbReference>
<evidence type="ECO:0000313" key="3">
    <source>
        <dbReference type="Proteomes" id="UP001268542"/>
    </source>
</evidence>